<dbReference type="Gene3D" id="2.130.10.30">
    <property type="entry name" value="Regulator of chromosome condensation 1/beta-lactamase-inhibitor protein II"/>
    <property type="match status" value="2"/>
</dbReference>
<reference evidence="1 2" key="1">
    <citation type="submission" date="2016-02" db="EMBL/GenBank/DDBJ databases">
        <title>Genome analysis of coral dinoflagellate symbionts highlights evolutionary adaptations to a symbiotic lifestyle.</title>
        <authorList>
            <person name="Aranda M."/>
            <person name="Li Y."/>
            <person name="Liew Y.J."/>
            <person name="Baumgarten S."/>
            <person name="Simakov O."/>
            <person name="Wilson M."/>
            <person name="Piel J."/>
            <person name="Ashoor H."/>
            <person name="Bougouffa S."/>
            <person name="Bajic V.B."/>
            <person name="Ryu T."/>
            <person name="Ravasi T."/>
            <person name="Bayer T."/>
            <person name="Micklem G."/>
            <person name="Kim H."/>
            <person name="Bhak J."/>
            <person name="Lajeunesse T.C."/>
            <person name="Voolstra C.R."/>
        </authorList>
    </citation>
    <scope>NUCLEOTIDE SEQUENCE [LARGE SCALE GENOMIC DNA]</scope>
    <source>
        <strain evidence="1 2">CCMP2467</strain>
    </source>
</reference>
<evidence type="ECO:0000313" key="1">
    <source>
        <dbReference type="EMBL" id="OLP97808.1"/>
    </source>
</evidence>
<dbReference type="AlphaFoldDB" id="A0A1Q9DRP1"/>
<proteinExistence type="predicted"/>
<dbReference type="SUPFAM" id="SSF50985">
    <property type="entry name" value="RCC1/BLIP-II"/>
    <property type="match status" value="1"/>
</dbReference>
<name>A0A1Q9DRP1_SYMMI</name>
<evidence type="ECO:0000313" key="2">
    <source>
        <dbReference type="Proteomes" id="UP000186817"/>
    </source>
</evidence>
<dbReference type="EMBL" id="LSRX01000420">
    <property type="protein sequence ID" value="OLP97808.1"/>
    <property type="molecule type" value="Genomic_DNA"/>
</dbReference>
<protein>
    <recommendedName>
        <fullName evidence="3">E3 ubiquitin-protein ligase HERC2</fullName>
    </recommendedName>
</protein>
<evidence type="ECO:0008006" key="3">
    <source>
        <dbReference type="Google" id="ProtNLM"/>
    </source>
</evidence>
<gene>
    <name evidence="1" type="ORF">AK812_SmicGene19810</name>
</gene>
<dbReference type="OrthoDB" id="10321991at2759"/>
<accession>A0A1Q9DRP1</accession>
<keyword evidence="2" id="KW-1185">Reference proteome</keyword>
<dbReference type="InterPro" id="IPR009091">
    <property type="entry name" value="RCC1/BLIP-II"/>
</dbReference>
<comment type="caution">
    <text evidence="1">The sequence shown here is derived from an EMBL/GenBank/DDBJ whole genome shotgun (WGS) entry which is preliminary data.</text>
</comment>
<organism evidence="1 2">
    <name type="scientific">Symbiodinium microadriaticum</name>
    <name type="common">Dinoflagellate</name>
    <name type="synonym">Zooxanthella microadriatica</name>
    <dbReference type="NCBI Taxonomy" id="2951"/>
    <lineage>
        <taxon>Eukaryota</taxon>
        <taxon>Sar</taxon>
        <taxon>Alveolata</taxon>
        <taxon>Dinophyceae</taxon>
        <taxon>Suessiales</taxon>
        <taxon>Symbiodiniaceae</taxon>
        <taxon>Symbiodinium</taxon>
    </lineage>
</organism>
<dbReference type="Proteomes" id="UP000186817">
    <property type="component" value="Unassembled WGS sequence"/>
</dbReference>
<sequence length="392" mass="41628">MAHCRGQLQRYLEGNPTPNCDRPQLAHQVVEEQELLLLHEDHEGYRVTGMAMNVEVGLLSGKTATVTLGVGEDVETLTRRAQTALGVGRGRLLDSAGNILDDQPKNVRQIQTSYHAFAGILGDGSIVTWGHAEFGGDSSAVQDQLKNVQQIQATGRAFAAFVGDGSVVTWDFSGRDGDGLAEQQQLRNVRQIQASRLAFAAVLETVQRIISSVGAFHDGSVAQKGSKASAALLGDGSVVTWGAADLGGDSSLVQEQLTNVQQIEATERAFAAILCDGCVVTWGNADHGGDSSAVQHQLKDVLQIRASHAAFAAFIGNGSVVTWAYAEYGGDSSAVLDQLEQRGHKVRFKVRVVACRGTGVLTTTPAMAEEEDGFVKVKVEDNPAAPEKPKKG</sequence>